<dbReference type="GO" id="GO:0005829">
    <property type="term" value="C:cytosol"/>
    <property type="evidence" value="ECO:0007669"/>
    <property type="project" value="TreeGrafter"/>
</dbReference>
<comment type="caution">
    <text evidence="13">The sequence shown here is derived from an EMBL/GenBank/DDBJ whole genome shotgun (WGS) entry which is preliminary data.</text>
</comment>
<sequence>MSVRTATAAIDLQALAHNVIQIKKLAPHSQILAVLKANAYGHGLERIAEALAEQDVGAFGVARLDEALALRACGVVKPIVLMEGFFSPQELPVLDVNNLHTVIHNQEQLDALLTADLQTPVKVWLKVDTGMHRLGVEPEQFRDFYQALKKSSNVQDDIVLMSHLSCADDVESKYTPTQLSLFNSLTDVLAGQKTLANSAAICAWPDTHFDWVRPGLMLYGVSPMQDKVADELNIQPVMTLKSSLIAKRFIRKGESVGYGAAWIAEQDTHIGVIAIGYGDGYPRHASNGTPVLLNGRRVPLVGRVSMDMINVDLGGAAEGECADNIGDIATLWGAGLGIEEIAQWATTIPYELLCNITRRVNMTVSS</sequence>
<evidence type="ECO:0000313" key="14">
    <source>
        <dbReference type="Proteomes" id="UP000256999"/>
    </source>
</evidence>
<dbReference type="UniPathway" id="UPA00042">
    <property type="reaction ID" value="UER00497"/>
</dbReference>
<evidence type="ECO:0000256" key="4">
    <source>
        <dbReference type="ARBA" id="ARBA00007880"/>
    </source>
</evidence>
<reference evidence="13 14" key="1">
    <citation type="submission" date="2018-08" db="EMBL/GenBank/DDBJ databases">
        <title>Thalassotalea euphylliae genome.</title>
        <authorList>
            <person name="Summers S."/>
            <person name="Rice S.A."/>
            <person name="Freckelton M.L."/>
            <person name="Nedved B.T."/>
            <person name="Hadfield M.G."/>
        </authorList>
    </citation>
    <scope>NUCLEOTIDE SEQUENCE [LARGE SCALE GENOMIC DNA]</scope>
    <source>
        <strain evidence="13 14">H2</strain>
    </source>
</reference>
<dbReference type="SMART" id="SM01005">
    <property type="entry name" value="Ala_racemase_C"/>
    <property type="match status" value="1"/>
</dbReference>
<feature type="binding site" evidence="9 11">
    <location>
        <position position="306"/>
    </location>
    <ligand>
        <name>substrate</name>
    </ligand>
</feature>
<evidence type="ECO:0000256" key="3">
    <source>
        <dbReference type="ARBA" id="ARBA00004752"/>
    </source>
</evidence>
<evidence type="ECO:0000256" key="7">
    <source>
        <dbReference type="ARBA" id="ARBA00023235"/>
    </source>
</evidence>
<evidence type="ECO:0000256" key="11">
    <source>
        <dbReference type="PIRSR" id="PIRSR600821-52"/>
    </source>
</evidence>
<dbReference type="PROSITE" id="PS00395">
    <property type="entry name" value="ALANINE_RACEMASE"/>
    <property type="match status" value="1"/>
</dbReference>
<feature type="active site" description="Proton acceptor; specific for L-alanine" evidence="9">
    <location>
        <position position="258"/>
    </location>
</feature>
<dbReference type="HAMAP" id="MF_01201">
    <property type="entry name" value="Ala_racemase"/>
    <property type="match status" value="1"/>
</dbReference>
<evidence type="ECO:0000313" key="13">
    <source>
        <dbReference type="EMBL" id="REL34076.1"/>
    </source>
</evidence>
<dbReference type="NCBIfam" id="TIGR00492">
    <property type="entry name" value="alr"/>
    <property type="match status" value="1"/>
</dbReference>
<feature type="modified residue" description="N6-(pyridoxal phosphate)lysine" evidence="9 10">
    <location>
        <position position="36"/>
    </location>
</feature>
<dbReference type="RefSeq" id="WP_115998757.1">
    <property type="nucleotide sequence ID" value="NZ_QUOV01000001.1"/>
</dbReference>
<dbReference type="Gene3D" id="3.20.20.10">
    <property type="entry name" value="Alanine racemase"/>
    <property type="match status" value="1"/>
</dbReference>
<dbReference type="GO" id="GO:0030170">
    <property type="term" value="F:pyridoxal phosphate binding"/>
    <property type="evidence" value="ECO:0007669"/>
    <property type="project" value="UniProtKB-UniRule"/>
</dbReference>
<dbReference type="GO" id="GO:0030632">
    <property type="term" value="P:D-alanine biosynthetic process"/>
    <property type="evidence" value="ECO:0007669"/>
    <property type="project" value="UniProtKB-UniRule"/>
</dbReference>
<dbReference type="FunFam" id="3.20.20.10:FF:000002">
    <property type="entry name" value="Alanine racemase"/>
    <property type="match status" value="1"/>
</dbReference>
<evidence type="ECO:0000259" key="12">
    <source>
        <dbReference type="SMART" id="SM01005"/>
    </source>
</evidence>
<dbReference type="InterPro" id="IPR011079">
    <property type="entry name" value="Ala_racemase_C"/>
</dbReference>
<evidence type="ECO:0000256" key="9">
    <source>
        <dbReference type="HAMAP-Rule" id="MF_01201"/>
    </source>
</evidence>
<dbReference type="PANTHER" id="PTHR30511">
    <property type="entry name" value="ALANINE RACEMASE"/>
    <property type="match status" value="1"/>
</dbReference>
<dbReference type="EMBL" id="QUOV01000001">
    <property type="protein sequence ID" value="REL34076.1"/>
    <property type="molecule type" value="Genomic_DNA"/>
</dbReference>
<proteinExistence type="inferred from homology"/>
<dbReference type="PRINTS" id="PR00992">
    <property type="entry name" value="ALARACEMASE"/>
</dbReference>
<dbReference type="SUPFAM" id="SSF50621">
    <property type="entry name" value="Alanine racemase C-terminal domain-like"/>
    <property type="match status" value="1"/>
</dbReference>
<name>A0A3E0UAW7_9GAMM</name>
<dbReference type="Pfam" id="PF00842">
    <property type="entry name" value="Ala_racemase_C"/>
    <property type="match status" value="1"/>
</dbReference>
<protein>
    <recommendedName>
        <fullName evidence="5 9">Alanine racemase</fullName>
        <ecNumber evidence="5 9">5.1.1.1</ecNumber>
    </recommendedName>
</protein>
<dbReference type="GO" id="GO:0008784">
    <property type="term" value="F:alanine racemase activity"/>
    <property type="evidence" value="ECO:0007669"/>
    <property type="project" value="UniProtKB-UniRule"/>
</dbReference>
<comment type="similarity">
    <text evidence="4 9">Belongs to the alanine racemase family.</text>
</comment>
<evidence type="ECO:0000256" key="8">
    <source>
        <dbReference type="ARBA" id="ARBA00037912"/>
    </source>
</evidence>
<dbReference type="Gene3D" id="2.40.37.10">
    <property type="entry name" value="Lyase, Ornithine Decarboxylase, Chain A, domain 1"/>
    <property type="match status" value="1"/>
</dbReference>
<dbReference type="CDD" id="cd06827">
    <property type="entry name" value="PLPDE_III_AR_proteobact"/>
    <property type="match status" value="1"/>
</dbReference>
<dbReference type="InterPro" id="IPR029066">
    <property type="entry name" value="PLP-binding_barrel"/>
</dbReference>
<dbReference type="InterPro" id="IPR009006">
    <property type="entry name" value="Ala_racemase/Decarboxylase_C"/>
</dbReference>
<dbReference type="OrthoDB" id="9813814at2"/>
<comment type="cofactor">
    <cofactor evidence="2 9 10">
        <name>pyridoxal 5'-phosphate</name>
        <dbReference type="ChEBI" id="CHEBI:597326"/>
    </cofactor>
</comment>
<evidence type="ECO:0000256" key="5">
    <source>
        <dbReference type="ARBA" id="ARBA00013089"/>
    </source>
</evidence>
<dbReference type="PANTHER" id="PTHR30511:SF4">
    <property type="entry name" value="ALANINE RACEMASE, BIOSYNTHETIC"/>
    <property type="match status" value="1"/>
</dbReference>
<dbReference type="Pfam" id="PF01168">
    <property type="entry name" value="Ala_racemase_N"/>
    <property type="match status" value="1"/>
</dbReference>
<keyword evidence="7 9" id="KW-0413">Isomerase</keyword>
<dbReference type="FunFam" id="2.40.37.10:FF:000002">
    <property type="entry name" value="Alanine racemase"/>
    <property type="match status" value="1"/>
</dbReference>
<evidence type="ECO:0000256" key="6">
    <source>
        <dbReference type="ARBA" id="ARBA00022898"/>
    </source>
</evidence>
<comment type="pathway">
    <text evidence="8 9">Amino-acid biosynthesis; D-alanine biosynthesis; D-alanine from L-alanine: step 1/1.</text>
</comment>
<accession>A0A3E0UAW7</accession>
<keyword evidence="6 9" id="KW-0663">Pyridoxal phosphate</keyword>
<dbReference type="InterPro" id="IPR020622">
    <property type="entry name" value="Ala_racemase_pyridoxalP-BS"/>
</dbReference>
<comment type="function">
    <text evidence="9">Catalyzes the interconversion of L-alanine and D-alanine. May also act on other amino acids.</text>
</comment>
<dbReference type="SUPFAM" id="SSF51419">
    <property type="entry name" value="PLP-binding barrel"/>
    <property type="match status" value="1"/>
</dbReference>
<dbReference type="Proteomes" id="UP000256999">
    <property type="component" value="Unassembled WGS sequence"/>
</dbReference>
<evidence type="ECO:0000256" key="1">
    <source>
        <dbReference type="ARBA" id="ARBA00000316"/>
    </source>
</evidence>
<comment type="catalytic activity">
    <reaction evidence="1 9">
        <text>L-alanine = D-alanine</text>
        <dbReference type="Rhea" id="RHEA:20249"/>
        <dbReference type="ChEBI" id="CHEBI:57416"/>
        <dbReference type="ChEBI" id="CHEBI:57972"/>
        <dbReference type="EC" id="5.1.1.1"/>
    </reaction>
</comment>
<organism evidence="13 14">
    <name type="scientific">Thalassotalea euphylliae</name>
    <dbReference type="NCBI Taxonomy" id="1655234"/>
    <lineage>
        <taxon>Bacteria</taxon>
        <taxon>Pseudomonadati</taxon>
        <taxon>Pseudomonadota</taxon>
        <taxon>Gammaproteobacteria</taxon>
        <taxon>Alteromonadales</taxon>
        <taxon>Colwelliaceae</taxon>
        <taxon>Thalassotalea</taxon>
    </lineage>
</organism>
<gene>
    <name evidence="13" type="primary">alr</name>
    <name evidence="13" type="ORF">DXX92_01200</name>
</gene>
<feature type="binding site" evidence="9 11">
    <location>
        <position position="133"/>
    </location>
    <ligand>
        <name>substrate</name>
    </ligand>
</feature>
<feature type="domain" description="Alanine racemase C-terminal" evidence="12">
    <location>
        <begin position="237"/>
        <end position="365"/>
    </location>
</feature>
<evidence type="ECO:0000256" key="2">
    <source>
        <dbReference type="ARBA" id="ARBA00001933"/>
    </source>
</evidence>
<comment type="pathway">
    <text evidence="3">Cell wall biogenesis; peptidoglycan biosynthesis.</text>
</comment>
<dbReference type="EC" id="5.1.1.1" evidence="5 9"/>
<dbReference type="AlphaFoldDB" id="A0A3E0UAW7"/>
<evidence type="ECO:0000256" key="10">
    <source>
        <dbReference type="PIRSR" id="PIRSR600821-50"/>
    </source>
</evidence>
<feature type="active site" description="Proton acceptor; specific for D-alanine" evidence="9">
    <location>
        <position position="36"/>
    </location>
</feature>
<dbReference type="InterPro" id="IPR001608">
    <property type="entry name" value="Ala_racemase_N"/>
</dbReference>
<dbReference type="InterPro" id="IPR000821">
    <property type="entry name" value="Ala_racemase"/>
</dbReference>